<evidence type="ECO:0000313" key="3">
    <source>
        <dbReference type="EMBL" id="TPW26171.1"/>
    </source>
</evidence>
<proteinExistence type="inferred from homology"/>
<dbReference type="RefSeq" id="WP_141168050.1">
    <property type="nucleotide sequence ID" value="NZ_VHLH01000035.1"/>
</dbReference>
<dbReference type="InterPro" id="IPR003500">
    <property type="entry name" value="RpiB_LacA_LacB"/>
</dbReference>
<dbReference type="InterPro" id="IPR036569">
    <property type="entry name" value="RpiB_LacA_LacB_sf"/>
</dbReference>
<dbReference type="OrthoDB" id="1778624at2"/>
<dbReference type="InterPro" id="IPR004785">
    <property type="entry name" value="RpiB"/>
</dbReference>
<name>A0A506TYV9_9HYPH</name>
<comment type="caution">
    <text evidence="3">The sequence shown here is derived from an EMBL/GenBank/DDBJ whole genome shotgun (WGS) entry which is preliminary data.</text>
</comment>
<dbReference type="NCBIfam" id="NF004051">
    <property type="entry name" value="PRK05571.1"/>
    <property type="match status" value="1"/>
</dbReference>
<dbReference type="SUPFAM" id="SSF89623">
    <property type="entry name" value="Ribose/Galactose isomerase RpiB/AlsB"/>
    <property type="match status" value="1"/>
</dbReference>
<accession>A0A506TYV9</accession>
<reference evidence="3 4" key="1">
    <citation type="submission" date="2019-06" db="EMBL/GenBank/DDBJ databases">
        <authorList>
            <person name="Li M."/>
        </authorList>
    </citation>
    <scope>NUCLEOTIDE SEQUENCE [LARGE SCALE GENOMIC DNA]</scope>
    <source>
        <strain evidence="3 4">BGMRC6574</strain>
    </source>
</reference>
<evidence type="ECO:0000256" key="2">
    <source>
        <dbReference type="ARBA" id="ARBA00023235"/>
    </source>
</evidence>
<dbReference type="EC" id="5.3.1.6" evidence="3"/>
<evidence type="ECO:0000256" key="1">
    <source>
        <dbReference type="ARBA" id="ARBA00008754"/>
    </source>
</evidence>
<sequence length="155" mass="16687">MGKKVVIGTDHLGLEMKNALVEHLRGKGHEVEDIGVHEDQPVDYPDIALELAERIARGEHERGILICGTGLGMAITANKVPGVRAASVSDPYAAERAIASNNAQVITMGALNTGPNVAKMLADIWLSNEFQGGGSARKVDKMNEIDARYREQRTS</sequence>
<keyword evidence="2 3" id="KW-0413">Isomerase</keyword>
<comment type="similarity">
    <text evidence="1">Belongs to the LacAB/RpiB family.</text>
</comment>
<dbReference type="NCBIfam" id="TIGR00689">
    <property type="entry name" value="rpiB_lacA_lacB"/>
    <property type="match status" value="1"/>
</dbReference>
<dbReference type="EMBL" id="VHLH01000035">
    <property type="protein sequence ID" value="TPW26171.1"/>
    <property type="molecule type" value="Genomic_DNA"/>
</dbReference>
<dbReference type="InterPro" id="IPR051812">
    <property type="entry name" value="SPI_LacAB/RpiB"/>
</dbReference>
<dbReference type="GO" id="GO:0004751">
    <property type="term" value="F:ribose-5-phosphate isomerase activity"/>
    <property type="evidence" value="ECO:0007669"/>
    <property type="project" value="UniProtKB-EC"/>
</dbReference>
<dbReference type="GO" id="GO:0005975">
    <property type="term" value="P:carbohydrate metabolic process"/>
    <property type="evidence" value="ECO:0007669"/>
    <property type="project" value="InterPro"/>
</dbReference>
<evidence type="ECO:0000313" key="4">
    <source>
        <dbReference type="Proteomes" id="UP000320314"/>
    </source>
</evidence>
<dbReference type="Proteomes" id="UP000320314">
    <property type="component" value="Unassembled WGS sequence"/>
</dbReference>
<dbReference type="AlphaFoldDB" id="A0A506TYV9"/>
<dbReference type="NCBIfam" id="TIGR01120">
    <property type="entry name" value="rpiB"/>
    <property type="match status" value="1"/>
</dbReference>
<dbReference type="PANTHER" id="PTHR43732">
    <property type="entry name" value="RIBOSE 5-PHOSPHATE ISOMERASE-RELATED"/>
    <property type="match status" value="1"/>
</dbReference>
<protein>
    <submittedName>
        <fullName evidence="3">Ribose 5-phosphate isomerase B</fullName>
        <ecNumber evidence="3">5.3.1.6</ecNumber>
    </submittedName>
</protein>
<organism evidence="3 4">
    <name type="scientific">Pararhizobium mangrovi</name>
    <dbReference type="NCBI Taxonomy" id="2590452"/>
    <lineage>
        <taxon>Bacteria</taxon>
        <taxon>Pseudomonadati</taxon>
        <taxon>Pseudomonadota</taxon>
        <taxon>Alphaproteobacteria</taxon>
        <taxon>Hyphomicrobiales</taxon>
        <taxon>Rhizobiaceae</taxon>
        <taxon>Rhizobium/Agrobacterium group</taxon>
        <taxon>Pararhizobium</taxon>
    </lineage>
</organism>
<keyword evidence="4" id="KW-1185">Reference proteome</keyword>
<dbReference type="Gene3D" id="3.40.1400.10">
    <property type="entry name" value="Sugar-phosphate isomerase, RpiB/LacA/LacB"/>
    <property type="match status" value="1"/>
</dbReference>
<dbReference type="Pfam" id="PF02502">
    <property type="entry name" value="LacAB_rpiB"/>
    <property type="match status" value="1"/>
</dbReference>
<dbReference type="PIRSF" id="PIRSF005384">
    <property type="entry name" value="RpiB_LacA_B"/>
    <property type="match status" value="1"/>
</dbReference>
<gene>
    <name evidence="3" type="primary">rpiB</name>
    <name evidence="3" type="ORF">FJU11_15815</name>
</gene>
<dbReference type="PANTHER" id="PTHR43732:SF1">
    <property type="entry name" value="RIBOSE 5-PHOSPHATE ISOMERASE"/>
    <property type="match status" value="1"/>
</dbReference>